<dbReference type="EMBL" id="LN483157">
    <property type="protein sequence ID" value="CED84134.1"/>
    <property type="molecule type" value="Genomic_DNA"/>
</dbReference>
<evidence type="ECO:0000313" key="1">
    <source>
        <dbReference type="EMBL" id="CED84134.1"/>
    </source>
</evidence>
<dbReference type="AlphaFoldDB" id="A0A0F7STY2"/>
<proteinExistence type="predicted"/>
<accession>A0A0F7STY2</accession>
<protein>
    <submittedName>
        <fullName evidence="1">Uncharacterized protein</fullName>
    </submittedName>
</protein>
<sequence length="111" mass="12411">MHFPIRPFFLVWFSGPTDTCPDIFGYILTSSSASDLNTYKCVYLITLIPVTCYYSTTTLAPTSGCSGTLTSVCSNSKRSSVERALSKPVDQIRKRQWSRAKANAVVAWDWE</sequence>
<organism evidence="1">
    <name type="scientific">Phaffia rhodozyma</name>
    <name type="common">Yeast</name>
    <name type="synonym">Xanthophyllomyces dendrorhous</name>
    <dbReference type="NCBI Taxonomy" id="264483"/>
    <lineage>
        <taxon>Eukaryota</taxon>
        <taxon>Fungi</taxon>
        <taxon>Dikarya</taxon>
        <taxon>Basidiomycota</taxon>
        <taxon>Agaricomycotina</taxon>
        <taxon>Tremellomycetes</taxon>
        <taxon>Cystofilobasidiales</taxon>
        <taxon>Mrakiaceae</taxon>
        <taxon>Phaffia</taxon>
    </lineage>
</organism>
<reference evidence="1" key="1">
    <citation type="submission" date="2014-08" db="EMBL/GenBank/DDBJ databases">
        <authorList>
            <person name="Sharma Rahul"/>
            <person name="Thines Marco"/>
        </authorList>
    </citation>
    <scope>NUCLEOTIDE SEQUENCE</scope>
</reference>
<name>A0A0F7STY2_PHARH</name>